<sequence>MRYLIAMVAFCLPIASMAEPLFNDGFESGSLNNSSNGVSYVSSKNISVTQEKAKDGSYAMKFSYPAAPLGTDSFSEQRVKYPQTNELWIKYDLYIPDNYYHRMDGASNNKFLAVFKTDYRSPGFQVNWSLQPNGSGGSSLSIHRYHNGQLQRAFEPSGGANLITPSDRGTWMTIMAQIKVPSSESANDGVMKMWKNGVLVCNETALNMYGGNGENYTDELYILGWANSGYTEATYFYVDNLLINNEPFVKPKNPTDTGVTE</sequence>
<feature type="chain" id="PRO_5041217247" evidence="1">
    <location>
        <begin position="19"/>
        <end position="261"/>
    </location>
</feature>
<keyword evidence="2" id="KW-0456">Lyase</keyword>
<dbReference type="EMBL" id="CP133548">
    <property type="protein sequence ID" value="WMS86195.1"/>
    <property type="molecule type" value="Genomic_DNA"/>
</dbReference>
<protein>
    <submittedName>
        <fullName evidence="2">Heparin lyase I family protein</fullName>
    </submittedName>
</protein>
<dbReference type="GO" id="GO:0016829">
    <property type="term" value="F:lyase activity"/>
    <property type="evidence" value="ECO:0007669"/>
    <property type="project" value="UniProtKB-KW"/>
</dbReference>
<proteinExistence type="predicted"/>
<accession>A0AA51RRG8</accession>
<keyword evidence="1" id="KW-0732">Signal</keyword>
<organism evidence="2 3">
    <name type="scientific">Pleionea litopenaei</name>
    <dbReference type="NCBI Taxonomy" id="3070815"/>
    <lineage>
        <taxon>Bacteria</taxon>
        <taxon>Pseudomonadati</taxon>
        <taxon>Pseudomonadota</taxon>
        <taxon>Gammaproteobacteria</taxon>
        <taxon>Oceanospirillales</taxon>
        <taxon>Pleioneaceae</taxon>
        <taxon>Pleionea</taxon>
    </lineage>
</organism>
<dbReference type="KEGG" id="plei:Q9312_13295"/>
<evidence type="ECO:0000313" key="2">
    <source>
        <dbReference type="EMBL" id="WMS86195.1"/>
    </source>
</evidence>
<dbReference type="Pfam" id="PF14099">
    <property type="entry name" value="Polysacc_lyase"/>
    <property type="match status" value="1"/>
</dbReference>
<evidence type="ECO:0000256" key="1">
    <source>
        <dbReference type="SAM" id="SignalP"/>
    </source>
</evidence>
<dbReference type="Proteomes" id="UP001239782">
    <property type="component" value="Chromosome"/>
</dbReference>
<keyword evidence="3" id="KW-1185">Reference proteome</keyword>
<name>A0AA51RRG8_9GAMM</name>
<evidence type="ECO:0000313" key="3">
    <source>
        <dbReference type="Proteomes" id="UP001239782"/>
    </source>
</evidence>
<reference evidence="2 3" key="1">
    <citation type="submission" date="2023-08" db="EMBL/GenBank/DDBJ databases">
        <title>Pleionea litopenaei sp. nov., isolated from stomach of juvenile Litopenaeus vannamei.</title>
        <authorList>
            <person name="Rho A.M."/>
            <person name="Hwang C.Y."/>
        </authorList>
    </citation>
    <scope>NUCLEOTIDE SEQUENCE [LARGE SCALE GENOMIC DNA]</scope>
    <source>
        <strain evidence="2 3">HL-JVS1</strain>
    </source>
</reference>
<dbReference type="InterPro" id="IPR025975">
    <property type="entry name" value="Polysacc_lyase"/>
</dbReference>
<dbReference type="RefSeq" id="WP_309201347.1">
    <property type="nucleotide sequence ID" value="NZ_CP133548.1"/>
</dbReference>
<dbReference type="AlphaFoldDB" id="A0AA51RRG8"/>
<dbReference type="Gene3D" id="2.60.120.200">
    <property type="match status" value="1"/>
</dbReference>
<gene>
    <name evidence="2" type="ORF">Q9312_13295</name>
</gene>
<feature type="signal peptide" evidence="1">
    <location>
        <begin position="1"/>
        <end position="18"/>
    </location>
</feature>